<protein>
    <submittedName>
        <fullName evidence="3">Uncharacterized protein</fullName>
    </submittedName>
</protein>
<dbReference type="PANTHER" id="PTHR38120">
    <property type="entry name" value="EXPRESSED PROTEIN"/>
    <property type="match status" value="1"/>
</dbReference>
<keyword evidence="4" id="KW-1185">Reference proteome</keyword>
<dbReference type="GeneID" id="37271666"/>
<feature type="coiled-coil region" evidence="1">
    <location>
        <begin position="85"/>
        <end position="245"/>
    </location>
</feature>
<proteinExistence type="predicted"/>
<sequence>MEGSGNVISRPAPPGARRRGAANLGSGNATPAASRSQATSPVPPEEPARPIEASLPPASAAAPTREISMADMEAALSDMTRDDLVVALKRSKEHMDDLNARLEEQLLTIEEHQASLADARSRIEAVEAEGATLQSAVARREERIDELLAEQQRADNEVGTLQTENQRLTKENLEAERARREADRRLEEQMANAEKERQFFSDTEALLNSQRAKSAAANERLMATNADLKREAEVLQKQLEERSLSPVAAEAPLSAGLVAASQGPFTGQAPQSQTTLLASLEVLQAEVRDLKASNSTLRSENESYLAVINEKTLSEAQAAENAVLDLGLEDEDDDDDSGAGENSNGDVADVPRRKPRRQPSSPGNASSGGTLGDELDERNRRSREGSEEMSNDLATLQREVRELREANKTLSVYFARRRDADATREKLSAARKLIKEQDRRLKASPNDAATAPLLTSLQQEVSVLRRELRLVASAYHEQGLALLRAKSNAASILTAPGAQPTPVSWLVQQRRVHGGLSVLRRS</sequence>
<gene>
    <name evidence="3" type="ORF">FA09DRAFT_338569</name>
</gene>
<dbReference type="PANTHER" id="PTHR38120:SF1">
    <property type="entry name" value="M PROTEIN, SEROTYPE 2.1"/>
    <property type="match status" value="1"/>
</dbReference>
<feature type="compositionally biased region" description="Basic and acidic residues" evidence="2">
    <location>
        <begin position="377"/>
        <end position="386"/>
    </location>
</feature>
<evidence type="ECO:0000313" key="4">
    <source>
        <dbReference type="Proteomes" id="UP000245946"/>
    </source>
</evidence>
<dbReference type="Proteomes" id="UP000245946">
    <property type="component" value="Unassembled WGS sequence"/>
</dbReference>
<organism evidence="3 4">
    <name type="scientific">Tilletiopsis washingtonensis</name>
    <dbReference type="NCBI Taxonomy" id="58919"/>
    <lineage>
        <taxon>Eukaryota</taxon>
        <taxon>Fungi</taxon>
        <taxon>Dikarya</taxon>
        <taxon>Basidiomycota</taxon>
        <taxon>Ustilaginomycotina</taxon>
        <taxon>Exobasidiomycetes</taxon>
        <taxon>Entylomatales</taxon>
        <taxon>Entylomatales incertae sedis</taxon>
        <taxon>Tilletiopsis</taxon>
    </lineage>
</organism>
<dbReference type="Gene3D" id="1.10.287.1490">
    <property type="match status" value="1"/>
</dbReference>
<dbReference type="STRING" id="58919.A0A316ZAU2"/>
<accession>A0A316ZAU2</accession>
<feature type="compositionally biased region" description="Acidic residues" evidence="2">
    <location>
        <begin position="328"/>
        <end position="338"/>
    </location>
</feature>
<evidence type="ECO:0000313" key="3">
    <source>
        <dbReference type="EMBL" id="PWN98138.1"/>
    </source>
</evidence>
<dbReference type="AlphaFoldDB" id="A0A316ZAU2"/>
<evidence type="ECO:0000256" key="1">
    <source>
        <dbReference type="SAM" id="Coils"/>
    </source>
</evidence>
<feature type="region of interest" description="Disordered" evidence="2">
    <location>
        <begin position="1"/>
        <end position="66"/>
    </location>
</feature>
<evidence type="ECO:0000256" key="2">
    <source>
        <dbReference type="SAM" id="MobiDB-lite"/>
    </source>
</evidence>
<keyword evidence="1" id="KW-0175">Coiled coil</keyword>
<feature type="compositionally biased region" description="Polar residues" evidence="2">
    <location>
        <begin position="25"/>
        <end position="40"/>
    </location>
</feature>
<feature type="compositionally biased region" description="Low complexity" evidence="2">
    <location>
        <begin position="53"/>
        <end position="63"/>
    </location>
</feature>
<feature type="region of interest" description="Disordered" evidence="2">
    <location>
        <begin position="328"/>
        <end position="393"/>
    </location>
</feature>
<dbReference type="EMBL" id="KZ819292">
    <property type="protein sequence ID" value="PWN98138.1"/>
    <property type="molecule type" value="Genomic_DNA"/>
</dbReference>
<dbReference type="OrthoDB" id="2121319at2759"/>
<name>A0A316ZAU2_9BASI</name>
<dbReference type="RefSeq" id="XP_025598417.1">
    <property type="nucleotide sequence ID" value="XM_025744122.1"/>
</dbReference>
<reference evidence="3 4" key="1">
    <citation type="journal article" date="2018" name="Mol. Biol. Evol.">
        <title>Broad Genomic Sampling Reveals a Smut Pathogenic Ancestry of the Fungal Clade Ustilaginomycotina.</title>
        <authorList>
            <person name="Kijpornyongpan T."/>
            <person name="Mondo S.J."/>
            <person name="Barry K."/>
            <person name="Sandor L."/>
            <person name="Lee J."/>
            <person name="Lipzen A."/>
            <person name="Pangilinan J."/>
            <person name="LaButti K."/>
            <person name="Hainaut M."/>
            <person name="Henrissat B."/>
            <person name="Grigoriev I.V."/>
            <person name="Spatafora J.W."/>
            <person name="Aime M.C."/>
        </authorList>
    </citation>
    <scope>NUCLEOTIDE SEQUENCE [LARGE SCALE GENOMIC DNA]</scope>
    <source>
        <strain evidence="3 4">MCA 4186</strain>
    </source>
</reference>